<evidence type="ECO:0000256" key="1">
    <source>
        <dbReference type="ARBA" id="ARBA00023015"/>
    </source>
</evidence>
<comment type="caution">
    <text evidence="5">The sequence shown here is derived from an EMBL/GenBank/DDBJ whole genome shotgun (WGS) entry which is preliminary data.</text>
</comment>
<name>A0ABD2P852_9CUCU</name>
<gene>
    <name evidence="5" type="ORF">HHI36_001594</name>
</gene>
<feature type="region of interest" description="Disordered" evidence="4">
    <location>
        <begin position="149"/>
        <end position="213"/>
    </location>
</feature>
<protein>
    <recommendedName>
        <fullName evidence="7">GON-4-like protein</fullName>
    </recommendedName>
</protein>
<feature type="compositionally biased region" description="Acidic residues" evidence="4">
    <location>
        <begin position="149"/>
        <end position="170"/>
    </location>
</feature>
<accession>A0ABD2P852</accession>
<evidence type="ECO:0000256" key="2">
    <source>
        <dbReference type="ARBA" id="ARBA00023163"/>
    </source>
</evidence>
<dbReference type="PANTHER" id="PTHR16088:SF3">
    <property type="entry name" value="GON-4-LIKE PROTEIN"/>
    <property type="match status" value="1"/>
</dbReference>
<dbReference type="Proteomes" id="UP001516400">
    <property type="component" value="Unassembled WGS sequence"/>
</dbReference>
<keyword evidence="1" id="KW-0805">Transcription regulation</keyword>
<dbReference type="AlphaFoldDB" id="A0ABD2P852"/>
<sequence length="517" mass="59665">MAFNNSKTPDKLHYNPNESDSTDSEWGLEIVIKSTPKKRKKQSIDPKDKEIIEEFEKDIEETLEEKAAKSNLSHTTVKSILKHVFTDEHVLALVKQKEGCEDVEGIIPYEPKITRSKAKQLYSNSGSVIPLPWRTPIPTSEVHALLTEDLQEDSSGDEYIPGDEESEDDTSISCSASNPPTPVVLPTTPNQSFTEEGVFKTPQPKKKRDEMQLEEDENNIALRTRSKFSLSQTPLEQIEQAFIPPDITTDMYEMDCKDDDWKEFLNSFTKPLEDVVKGTEDEDHDPEYNVLSDEEINTVDKEELRADKAVKVPRKELNDLMAELFEYVDIYSKKTEKEKNDLENSLAPNCQIMSCSDIISASVIDVTSSFCQNSSSEYQGDWIKMQGQTEYQQNQCFNDVFSESQLLLLQQQIRQHVQILTQNFLLTYNHQFYAGLAEKMKEYLLNFKFLSEGKGNSIFMSTNLESALNLIDKWEKFFKDNEKEAEEIMEHFEKVMKDSLELHLRDNIIIYHFHHRS</sequence>
<keyword evidence="2" id="KW-0804">Transcription</keyword>
<evidence type="ECO:0000256" key="3">
    <source>
        <dbReference type="ARBA" id="ARBA00023242"/>
    </source>
</evidence>
<dbReference type="EMBL" id="JABFTP020000185">
    <property type="protein sequence ID" value="KAL3287113.1"/>
    <property type="molecule type" value="Genomic_DNA"/>
</dbReference>
<proteinExistence type="predicted"/>
<evidence type="ECO:0000313" key="5">
    <source>
        <dbReference type="EMBL" id="KAL3287113.1"/>
    </source>
</evidence>
<feature type="region of interest" description="Disordered" evidence="4">
    <location>
        <begin position="1"/>
        <end position="26"/>
    </location>
</feature>
<keyword evidence="3" id="KW-0539">Nucleus</keyword>
<evidence type="ECO:0000313" key="6">
    <source>
        <dbReference type="Proteomes" id="UP001516400"/>
    </source>
</evidence>
<evidence type="ECO:0008006" key="7">
    <source>
        <dbReference type="Google" id="ProtNLM"/>
    </source>
</evidence>
<keyword evidence="6" id="KW-1185">Reference proteome</keyword>
<organism evidence="5 6">
    <name type="scientific">Cryptolaemus montrouzieri</name>
    <dbReference type="NCBI Taxonomy" id="559131"/>
    <lineage>
        <taxon>Eukaryota</taxon>
        <taxon>Metazoa</taxon>
        <taxon>Ecdysozoa</taxon>
        <taxon>Arthropoda</taxon>
        <taxon>Hexapoda</taxon>
        <taxon>Insecta</taxon>
        <taxon>Pterygota</taxon>
        <taxon>Neoptera</taxon>
        <taxon>Endopterygota</taxon>
        <taxon>Coleoptera</taxon>
        <taxon>Polyphaga</taxon>
        <taxon>Cucujiformia</taxon>
        <taxon>Coccinelloidea</taxon>
        <taxon>Coccinellidae</taxon>
        <taxon>Scymninae</taxon>
        <taxon>Scymnini</taxon>
        <taxon>Cryptolaemus</taxon>
    </lineage>
</organism>
<dbReference type="InterPro" id="IPR052435">
    <property type="entry name" value="YY1-Transcr_Regul"/>
</dbReference>
<evidence type="ECO:0000256" key="4">
    <source>
        <dbReference type="SAM" id="MobiDB-lite"/>
    </source>
</evidence>
<dbReference type="PANTHER" id="PTHR16088">
    <property type="entry name" value="YY1 ASSOCIATED PROTEIN-RELATED"/>
    <property type="match status" value="1"/>
</dbReference>
<reference evidence="5 6" key="1">
    <citation type="journal article" date="2021" name="BMC Biol.">
        <title>Horizontally acquired antibacterial genes associated with adaptive radiation of ladybird beetles.</title>
        <authorList>
            <person name="Li H.S."/>
            <person name="Tang X.F."/>
            <person name="Huang Y.H."/>
            <person name="Xu Z.Y."/>
            <person name="Chen M.L."/>
            <person name="Du X.Y."/>
            <person name="Qiu B.Y."/>
            <person name="Chen P.T."/>
            <person name="Zhang W."/>
            <person name="Slipinski A."/>
            <person name="Escalona H.E."/>
            <person name="Waterhouse R.M."/>
            <person name="Zwick A."/>
            <person name="Pang H."/>
        </authorList>
    </citation>
    <scope>NUCLEOTIDE SEQUENCE [LARGE SCALE GENOMIC DNA]</scope>
    <source>
        <strain evidence="5">SYSU2018</strain>
    </source>
</reference>